<dbReference type="EMBL" id="RQGT01000001">
    <property type="protein sequence ID" value="TGM22901.1"/>
    <property type="molecule type" value="Genomic_DNA"/>
</dbReference>
<dbReference type="Proteomes" id="UP000297422">
    <property type="component" value="Unassembled WGS sequence"/>
</dbReference>
<accession>A0ABY2NFG8</accession>
<name>A0ABY2NFG8_9LEPT</name>
<dbReference type="RefSeq" id="WP_135683439.1">
    <property type="nucleotide sequence ID" value="NZ_RQEQ01000072.1"/>
</dbReference>
<evidence type="ECO:0000313" key="1">
    <source>
        <dbReference type="EMBL" id="TGM22901.1"/>
    </source>
</evidence>
<reference evidence="2" key="1">
    <citation type="journal article" date="2019" name="PLoS Negl. Trop. Dis.">
        <title>Revisiting the worldwide diversity of Leptospira species in the environment.</title>
        <authorList>
            <person name="Vincent A.T."/>
            <person name="Schiettekatte O."/>
            <person name="Bourhy P."/>
            <person name="Veyrier F.J."/>
            <person name="Picardeau M."/>
        </authorList>
    </citation>
    <scope>NUCLEOTIDE SEQUENCE [LARGE SCALE GENOMIC DNA]</scope>
    <source>
        <strain evidence="2">201702407</strain>
    </source>
</reference>
<sequence length="105" mass="12458">MNNQDLQMGPLKKLIKYQPRIKGLDVIQKDVSDVCNWLETKREQATRESRSRILANFLRYKARIRYLQNQIIERDLALESEQEENRKLRSEIADMKASYNFKAVG</sequence>
<keyword evidence="2" id="KW-1185">Reference proteome</keyword>
<organism evidence="1 2">
    <name type="scientific">Leptospira stimsonii</name>
    <dbReference type="NCBI Taxonomy" id="2202203"/>
    <lineage>
        <taxon>Bacteria</taxon>
        <taxon>Pseudomonadati</taxon>
        <taxon>Spirochaetota</taxon>
        <taxon>Spirochaetia</taxon>
        <taxon>Leptospirales</taxon>
        <taxon>Leptospiraceae</taxon>
        <taxon>Leptospira</taxon>
    </lineage>
</organism>
<comment type="caution">
    <text evidence="1">The sequence shown here is derived from an EMBL/GenBank/DDBJ whole genome shotgun (WGS) entry which is preliminary data.</text>
</comment>
<evidence type="ECO:0000313" key="2">
    <source>
        <dbReference type="Proteomes" id="UP000297422"/>
    </source>
</evidence>
<proteinExistence type="predicted"/>
<protein>
    <recommendedName>
        <fullName evidence="3">Flagellar FliJ protein</fullName>
    </recommendedName>
</protein>
<evidence type="ECO:0008006" key="3">
    <source>
        <dbReference type="Google" id="ProtNLM"/>
    </source>
</evidence>
<gene>
    <name evidence="1" type="ORF">EHQ90_00010</name>
</gene>